<evidence type="ECO:0000256" key="5">
    <source>
        <dbReference type="ARBA" id="ARBA00022840"/>
    </source>
</evidence>
<feature type="region of interest" description="Disordered" evidence="8">
    <location>
        <begin position="2281"/>
        <end position="2321"/>
    </location>
</feature>
<dbReference type="InterPro" id="IPR000330">
    <property type="entry name" value="SNF2_N"/>
</dbReference>
<feature type="compositionally biased region" description="Low complexity" evidence="8">
    <location>
        <begin position="1740"/>
        <end position="1750"/>
    </location>
</feature>
<feature type="region of interest" description="Disordered" evidence="8">
    <location>
        <begin position="2966"/>
        <end position="3165"/>
    </location>
</feature>
<dbReference type="Pfam" id="PF00271">
    <property type="entry name" value="Helicase_C"/>
    <property type="match status" value="1"/>
</dbReference>
<dbReference type="InterPro" id="IPR027417">
    <property type="entry name" value="P-loop_NTPase"/>
</dbReference>
<feature type="coiled-coil region" evidence="7">
    <location>
        <begin position="925"/>
        <end position="952"/>
    </location>
</feature>
<dbReference type="CDD" id="cd18793">
    <property type="entry name" value="SF2_C_SNF"/>
    <property type="match status" value="1"/>
</dbReference>
<dbReference type="GO" id="GO:0005524">
    <property type="term" value="F:ATP binding"/>
    <property type="evidence" value="ECO:0007669"/>
    <property type="project" value="UniProtKB-KW"/>
</dbReference>
<dbReference type="Gene3D" id="3.40.50.10810">
    <property type="entry name" value="Tandem AAA-ATPase domain"/>
    <property type="match status" value="1"/>
</dbReference>
<keyword evidence="7" id="KW-0175">Coiled coil</keyword>
<dbReference type="FunFam" id="3.40.50.10810:FF:000016">
    <property type="entry name" value="Chromatin structure-remodeling complex protein SYD"/>
    <property type="match status" value="1"/>
</dbReference>
<keyword evidence="2" id="KW-0547">Nucleotide-binding</keyword>
<dbReference type="GO" id="GO:0004386">
    <property type="term" value="F:helicase activity"/>
    <property type="evidence" value="ECO:0007669"/>
    <property type="project" value="UniProtKB-KW"/>
</dbReference>
<dbReference type="PANTHER" id="PTHR10799">
    <property type="entry name" value="SNF2/RAD54 HELICASE FAMILY"/>
    <property type="match status" value="1"/>
</dbReference>
<feature type="compositionally biased region" description="Polar residues" evidence="8">
    <location>
        <begin position="1945"/>
        <end position="1956"/>
    </location>
</feature>
<feature type="domain" description="HSA" evidence="11">
    <location>
        <begin position="822"/>
        <end position="896"/>
    </location>
</feature>
<keyword evidence="3" id="KW-0378">Hydrolase</keyword>
<evidence type="ECO:0000256" key="7">
    <source>
        <dbReference type="SAM" id="Coils"/>
    </source>
</evidence>
<dbReference type="PROSITE" id="PS51194">
    <property type="entry name" value="HELICASE_CTER"/>
    <property type="match status" value="1"/>
</dbReference>
<dbReference type="GO" id="GO:0042393">
    <property type="term" value="F:histone binding"/>
    <property type="evidence" value="ECO:0007669"/>
    <property type="project" value="InterPro"/>
</dbReference>
<dbReference type="FunFam" id="3.40.50.300:FF:000871">
    <property type="entry name" value="Chromatin structure-remodeling complex protein SYD"/>
    <property type="match status" value="1"/>
</dbReference>
<proteinExistence type="predicted"/>
<feature type="compositionally biased region" description="Polar residues" evidence="8">
    <location>
        <begin position="384"/>
        <end position="399"/>
    </location>
</feature>
<dbReference type="Pfam" id="PF00176">
    <property type="entry name" value="SNF2-rel_dom"/>
    <property type="match status" value="1"/>
</dbReference>
<feature type="region of interest" description="Disordered" evidence="8">
    <location>
        <begin position="80"/>
        <end position="227"/>
    </location>
</feature>
<comment type="subcellular location">
    <subcellularLocation>
        <location evidence="1">Nucleus</location>
    </subcellularLocation>
</comment>
<reference evidence="12 13" key="1">
    <citation type="submission" date="2019-07" db="EMBL/GenBank/DDBJ databases">
        <title>WGS assembly of Gossypium mustelinum.</title>
        <authorList>
            <person name="Chen Z.J."/>
            <person name="Sreedasyam A."/>
            <person name="Ando A."/>
            <person name="Song Q."/>
            <person name="De L."/>
            <person name="Hulse-Kemp A."/>
            <person name="Ding M."/>
            <person name="Ye W."/>
            <person name="Kirkbride R."/>
            <person name="Jenkins J."/>
            <person name="Plott C."/>
            <person name="Lovell J."/>
            <person name="Lin Y.-M."/>
            <person name="Vaughn R."/>
            <person name="Liu B."/>
            <person name="Li W."/>
            <person name="Simpson S."/>
            <person name="Scheffler B."/>
            <person name="Saski C."/>
            <person name="Grover C."/>
            <person name="Hu G."/>
            <person name="Conover J."/>
            <person name="Carlson J."/>
            <person name="Shu S."/>
            <person name="Boston L."/>
            <person name="Williams M."/>
            <person name="Peterson D."/>
            <person name="Mcgee K."/>
            <person name="Jones D."/>
            <person name="Wendel J."/>
            <person name="Stelly D."/>
            <person name="Grimwood J."/>
            <person name="Schmutz J."/>
        </authorList>
    </citation>
    <scope>NUCLEOTIDE SEQUENCE [LARGE SCALE GENOMIC DNA]</scope>
    <source>
        <strain evidence="12">1408120.09</strain>
    </source>
</reference>
<dbReference type="SMART" id="SM01314">
    <property type="entry name" value="SnAC"/>
    <property type="match status" value="1"/>
</dbReference>
<feature type="compositionally biased region" description="Basic and acidic residues" evidence="8">
    <location>
        <begin position="2617"/>
        <end position="2636"/>
    </location>
</feature>
<feature type="region of interest" description="Disordered" evidence="8">
    <location>
        <begin position="2370"/>
        <end position="2404"/>
    </location>
</feature>
<feature type="domain" description="Helicase ATP-binding" evidence="9">
    <location>
        <begin position="1012"/>
        <end position="1179"/>
    </location>
</feature>
<sequence>MASSSHNVELEAAKFLHKLIQDSTDEPSKLATKLYVILQHMKSSGKEHSMPFQVISRAMETVIKRHGLDLEALKSSRLPGSQIVDSTSGQYVGSSQAVSVPKDSKAGAAQNEIPKFDPFSSSSPPVGPSIAGHEYYQGAATHRGSQSFDHGSPSSLDTRSANSQSQDKQMNQNDSKMGAAKRKRGDSSSPLEPNFDESLNAVVDPRKGKMNKAETSGPADYNMVPSSGQMEHFPSLPGNMRSMHRGRQDGQNVTENLVDSTNISNMMSRGPSSKYPEEVEVSSAQNVPRQQQGGLPAAHEIFSSRGKAGLPFDRSQLHRFSPNVSGNITAEIASQQLMHASLMPGSFGMVQGGLSAPSNYHAGELAYSGSGQFSGSENQKHGLSKSSVASPDGSSSTLSAGKVLEHDGGSSNMLGDVNKIAQAGRQNSASEMIMLRAMAPRDTGKSPVSQPAALSSMPFKEHQLKQLRAQCLVFLAFRNGLMPKKLHLEIALGNIFPREDGVRKELNDHRGKAQTSSDPGSISEVAMSFGRMNNVPPALTSIGRFPEADSLSKEAEKLKVEETNGPTSDLLAIVEEREHILATRKAEADLQSHEAVVPQAYLPTMSRQPDSATIKDGFTVHNNLDGMENGHLQVAKADLASSMMGANKQVNPEMMGWSGIGFHNEVSRASLPAAAIQHDLVLERKDTAPLFQSLEQDEDKSVSTDSLPSPKYTMLEKWIMDQQKRKFLAEQKWVAKQQETRQRIITCFTKLKGNVSSSEDISAKTKSVIELKKLQLLELQRRLRSDFLNDFFKPITNDMERLKSYKKHRHGRRIKQLEKYEQRMKEERQKRIRERQKEFFSEIEVHKERLDDVFKVRRERWKGINRYVKEFHKRKERIHREKIDRIQREKINLLKINDVEGYLRMVQDAKSDRVKQLLKETEKYLQKLGSKLRDAKSMASRFENNMDEIRTTSFDENDTAIENEDEAKHYMESNEKYYLMAHSIKENISEQPRFLKGGKLREYQMNGLRWLVSLYNNHLNGILADEMGLGKTVQVISLICYLMETKNDRGPFLVVVPSSVLPGWESEINFWAPEIHSIVYAGPPEERRRLFKERIVHQKFNILLTTYEYLMNKHDRPKLSKIHWHYIIIDEGHRIKNASCKLNADLKHYQSSHRLLLTGTPLQNNLEELWALLNFLLPNIFNSSEDFSQWFNKPFESNGDNSADEALLSEEENLLIINRLHQVLRPFVLRRLKHKVENQLPEKIERLVRCEASAYQKLLMKRVEENLGAIGNSKARSVHNSVMELRNICNHPYLSQLHVEEVDNLIPQHYLPPIIRLCGKLEMLDRILPKLKATDHRVLFFSTMTRLLDVMEDYLTFKQYRYLRLDGHTSGNDRGALIEKFNQQGSTFFIFLLSIRAGGVGVNLQAADTVIIFDTDWNPQVDLQAQARAHRIGQKKDVLVLRFETVQTVEEQVRAAAEHKLGVANQSITAGFFDNNTSAEDRREYLESLLRECKKEEAAPALHDDALNDLLARSESEIDVFESVDKQRQEEETAKWKKLVFGSGMDGSKPLPPLPSRLVTDDDLKDFYEAMKLYDIQKSGAQPNVGVKRKGESLGALDTQHYGRGKRAREVRSYEEQWTEEEFEKMCQVDSPGSSGLREEAVERNLAKNALAGTVNSTEPHAPAHAPAPAPALTPPLPQPVQVELAHQPQQQSKDVTPPSKRGRGRPRRATAEKSPNTPVFPAPYGTGKLDVGLQKAADDSSSAFPAPDSRNSTGVSLNLPPSAPSVSAIPDDSTPPGFSPPVESKGQGRRAQSGGQAPSRRGKKQEPALGPAVEALVGPVPETNDQSLIKSVIPPDSIAVATSGTVPGVSSAPMAVGTNPVPISAGMVCTTETNHPSDVGFSLNSQTLNTSSGAPIAQSTLPCPTVPVQVKGQGRKAQSGVGTPRRRGKKQAQISAAPLDASAGQDSKLNPQAQDKSTVALPNKVIVMGGNQVNDACDPTKVTQEHGLVTNAVITGQDKHSSEHDNLPQSKKPEVSQEVHNSTALILGPALGKIQKDDVHEKASMISGVSSECSSQKATSSEVCGNLGGAVAVTPGQTSVEVVKNQISEDRVHSTFSIGKPVSLVSVATTDSLHTSTPLAGANKTIPSSSEKIAPSSEPYPTCALAASEPHSVSACPAESVQSRRPSRKATNRAEAPRRRGRKPATPDASSGQDLKVHASEIHSPGASVGHDLKRKVTGAIPAFSRIPTADVNDVARVMKEIFSETCSSKTKIGEPAGSEGKNTPTASKTFEEVVKNQSLDGKPVVSTPAPVKTAPACDVPKEKSKKHSETEADTKEPEDNASLVIKVPVLERANSLKPECKTHSGSDNVAKSIQISNENLVRDSNVQINSTHPHSADDVKDGAQGAPAPTGVQTGSRNGLNDIPIKTSVSDQSVVSLSDLSFDKSDVPSMVIRCSAESIVVKGPETLENSNKHQASSVVEDMTLTHEAATLDDAPVENRDVEGQSGGNEAKNPIPEPVLSSTTESADIELVPQDGGALLQSPVVQDKEGDVAETRHMVVDPCETELSSLKDFTVESASWDSASEVDGGKQLSVGVQTTKIDNVEVCDPEVKPSETQSSEPAKTPFEIAVPVSDSFQDKNSERSRTDADAKESAEKSPLVVMTSMTESVCPVIQCQAATGPENLSVPRQLSREISMTQSSMEVDCKDNHSAIEIDCESTIHSTKASNACNGSRVVPPTSVVMEPKVASSEDKEKPSLESSYSASLDVSSSRAHVASESSGVTAVVPLSSDHSVARSLPDQIAIPSECDMEPSAIESESSFNVESAEAALNATKLLDVTDHPEESLPITACPDKSDELQQSSAAERVDAKSVDVSNEVEPTAQPASSQDFAAEASNEDFAPENHGEAKVSPGIKSVGDGHVERDVDPLELEASVDEDIAAVPSSMELVPGDQSKLHVQAGVAGCEGDDGIQGRDMEVDPLETLATSSEVAAKDSPMGEHVQNDQSQELLGTEKTEADQVEASIIEPNSSEAQKSLPQSGNTDDEEQLAQRPEVDLVEACNEESNPAEGPSSAQAISDESIRPENDPGLTHASSLESEKSEVHQVETCNMESNPTGPSSSQVISNESTNPELTQNELQSEDPAEASQSPKTETVDVSDMDIHLKETKDPSPELEDDAKVSVQPNVV</sequence>
<feature type="compositionally biased region" description="Polar residues" evidence="8">
    <location>
        <begin position="3085"/>
        <end position="3116"/>
    </location>
</feature>
<evidence type="ECO:0000259" key="9">
    <source>
        <dbReference type="PROSITE" id="PS51192"/>
    </source>
</evidence>
<feature type="region of interest" description="Disordered" evidence="8">
    <location>
        <begin position="2588"/>
        <end position="2639"/>
    </location>
</feature>
<evidence type="ECO:0000259" key="10">
    <source>
        <dbReference type="PROSITE" id="PS51194"/>
    </source>
</evidence>
<dbReference type="PROSITE" id="PS51192">
    <property type="entry name" value="HELICASE_ATP_BIND_1"/>
    <property type="match status" value="1"/>
</dbReference>
<keyword evidence="13" id="KW-1185">Reference proteome</keyword>
<dbReference type="InterPro" id="IPR029295">
    <property type="entry name" value="SnAC"/>
</dbReference>
<dbReference type="Pfam" id="PF14619">
    <property type="entry name" value="SnAC"/>
    <property type="match status" value="1"/>
</dbReference>
<feature type="compositionally biased region" description="Polar residues" evidence="8">
    <location>
        <begin position="143"/>
        <end position="175"/>
    </location>
</feature>
<dbReference type="EMBL" id="CM017658">
    <property type="protein sequence ID" value="TYI61651.1"/>
    <property type="molecule type" value="Genomic_DNA"/>
</dbReference>
<feature type="compositionally biased region" description="Polar residues" evidence="8">
    <location>
        <begin position="1892"/>
        <end position="1903"/>
    </location>
</feature>
<feature type="domain" description="Helicase C-terminal" evidence="10">
    <location>
        <begin position="1323"/>
        <end position="1469"/>
    </location>
</feature>
<evidence type="ECO:0000256" key="6">
    <source>
        <dbReference type="ARBA" id="ARBA00023242"/>
    </source>
</evidence>
<evidence type="ECO:0008006" key="14">
    <source>
        <dbReference type="Google" id="ProtNLM"/>
    </source>
</evidence>
<dbReference type="InterPro" id="IPR038718">
    <property type="entry name" value="SNF2-like_sf"/>
</dbReference>
<dbReference type="CDD" id="cd17996">
    <property type="entry name" value="DEXHc_SMARCA2_SMARCA4"/>
    <property type="match status" value="1"/>
</dbReference>
<evidence type="ECO:0000313" key="13">
    <source>
        <dbReference type="Proteomes" id="UP000323597"/>
    </source>
</evidence>
<keyword evidence="4" id="KW-0347">Helicase</keyword>
<feature type="region of interest" description="Disordered" evidence="8">
    <location>
        <begin position="1656"/>
        <end position="1811"/>
    </location>
</feature>
<dbReference type="PROSITE" id="PS51204">
    <property type="entry name" value="HSA"/>
    <property type="match status" value="1"/>
</dbReference>
<evidence type="ECO:0000313" key="12">
    <source>
        <dbReference type="EMBL" id="TYI61651.1"/>
    </source>
</evidence>
<feature type="region of interest" description="Disordered" evidence="8">
    <location>
        <begin position="2721"/>
        <end position="2802"/>
    </location>
</feature>
<feature type="compositionally biased region" description="Basic and acidic residues" evidence="8">
    <location>
        <begin position="2301"/>
        <end position="2320"/>
    </location>
</feature>
<feature type="region of interest" description="Disordered" evidence="8">
    <location>
        <begin position="1892"/>
        <end position="1956"/>
    </location>
</feature>
<feature type="region of interest" description="Disordered" evidence="8">
    <location>
        <begin position="2480"/>
        <end position="2504"/>
    </location>
</feature>
<evidence type="ECO:0000256" key="8">
    <source>
        <dbReference type="SAM" id="MobiDB-lite"/>
    </source>
</evidence>
<evidence type="ECO:0000256" key="4">
    <source>
        <dbReference type="ARBA" id="ARBA00022806"/>
    </source>
</evidence>
<feature type="compositionally biased region" description="Pro residues" evidence="8">
    <location>
        <begin position="1666"/>
        <end position="1679"/>
    </location>
</feature>
<dbReference type="GO" id="GO:0005634">
    <property type="term" value="C:nucleus"/>
    <property type="evidence" value="ECO:0007669"/>
    <property type="project" value="UniProtKB-SubCell"/>
</dbReference>
<dbReference type="SMART" id="SM00487">
    <property type="entry name" value="DEXDc"/>
    <property type="match status" value="1"/>
</dbReference>
<keyword evidence="5" id="KW-0067">ATP-binding</keyword>
<dbReference type="InterPro" id="IPR014001">
    <property type="entry name" value="Helicase_ATP-bd"/>
</dbReference>
<dbReference type="Gene3D" id="3.40.50.300">
    <property type="entry name" value="P-loop containing nucleotide triphosphate hydrolases"/>
    <property type="match status" value="1"/>
</dbReference>
<feature type="compositionally biased region" description="Low complexity" evidence="8">
    <location>
        <begin position="2738"/>
        <end position="2760"/>
    </location>
</feature>
<dbReference type="InterPro" id="IPR049730">
    <property type="entry name" value="SNF2/RAD54-like_C"/>
</dbReference>
<evidence type="ECO:0000259" key="11">
    <source>
        <dbReference type="PROSITE" id="PS51204"/>
    </source>
</evidence>
<evidence type="ECO:0000256" key="1">
    <source>
        <dbReference type="ARBA" id="ARBA00004123"/>
    </source>
</evidence>
<gene>
    <name evidence="12" type="ORF">E1A91_D10G188300v1</name>
</gene>
<dbReference type="InterPro" id="IPR014012">
    <property type="entry name" value="HSA_dom"/>
</dbReference>
<protein>
    <recommendedName>
        <fullName evidence="14">Chromatin structure-remodeling complex protein SYD-like</fullName>
    </recommendedName>
</protein>
<feature type="compositionally biased region" description="Polar residues" evidence="8">
    <location>
        <begin position="83"/>
        <end position="98"/>
    </location>
</feature>
<name>A0A5D2T8K2_GOSMU</name>
<dbReference type="Proteomes" id="UP000323597">
    <property type="component" value="Chromosome D10"/>
</dbReference>
<organism evidence="12 13">
    <name type="scientific">Gossypium mustelinum</name>
    <name type="common">Cotton</name>
    <name type="synonym">Gossypium caicoense</name>
    <dbReference type="NCBI Taxonomy" id="34275"/>
    <lineage>
        <taxon>Eukaryota</taxon>
        <taxon>Viridiplantae</taxon>
        <taxon>Streptophyta</taxon>
        <taxon>Embryophyta</taxon>
        <taxon>Tracheophyta</taxon>
        <taxon>Spermatophyta</taxon>
        <taxon>Magnoliopsida</taxon>
        <taxon>eudicotyledons</taxon>
        <taxon>Gunneridae</taxon>
        <taxon>Pentapetalae</taxon>
        <taxon>rosids</taxon>
        <taxon>malvids</taxon>
        <taxon>Malvales</taxon>
        <taxon>Malvaceae</taxon>
        <taxon>Malvoideae</taxon>
        <taxon>Gossypium</taxon>
    </lineage>
</organism>
<feature type="region of interest" description="Disordered" evidence="8">
    <location>
        <begin position="2814"/>
        <end position="2904"/>
    </location>
</feature>
<evidence type="ECO:0000256" key="2">
    <source>
        <dbReference type="ARBA" id="ARBA00022741"/>
    </source>
</evidence>
<feature type="region of interest" description="Disordered" evidence="8">
    <location>
        <begin position="2115"/>
        <end position="2196"/>
    </location>
</feature>
<dbReference type="SUPFAM" id="SSF52540">
    <property type="entry name" value="P-loop containing nucleoside triphosphate hydrolases"/>
    <property type="match status" value="2"/>
</dbReference>
<keyword evidence="6" id="KW-0539">Nucleus</keyword>
<dbReference type="InterPro" id="IPR001650">
    <property type="entry name" value="Helicase_C-like"/>
</dbReference>
<evidence type="ECO:0000256" key="3">
    <source>
        <dbReference type="ARBA" id="ARBA00022801"/>
    </source>
</evidence>
<dbReference type="GO" id="GO:0016787">
    <property type="term" value="F:hydrolase activity"/>
    <property type="evidence" value="ECO:0007669"/>
    <property type="project" value="UniProtKB-KW"/>
</dbReference>
<feature type="region of interest" description="Disordered" evidence="8">
    <location>
        <begin position="371"/>
        <end position="415"/>
    </location>
</feature>
<accession>A0A5D2T8K2</accession>
<feature type="compositionally biased region" description="Polar residues" evidence="8">
    <location>
        <begin position="3005"/>
        <end position="3020"/>
    </location>
</feature>
<feature type="compositionally biased region" description="Basic and acidic residues" evidence="8">
    <location>
        <begin position="3138"/>
        <end position="3149"/>
    </location>
</feature>
<dbReference type="SMART" id="SM00490">
    <property type="entry name" value="HELICc"/>
    <property type="match status" value="1"/>
</dbReference>